<dbReference type="AlphaFoldDB" id="A0A1I7I3Y7"/>
<evidence type="ECO:0000259" key="1">
    <source>
        <dbReference type="PROSITE" id="PS50830"/>
    </source>
</evidence>
<dbReference type="EMBL" id="FPBZ01000014">
    <property type="protein sequence ID" value="SFU67649.1"/>
    <property type="molecule type" value="Genomic_DNA"/>
</dbReference>
<evidence type="ECO:0000313" key="3">
    <source>
        <dbReference type="Proteomes" id="UP000182649"/>
    </source>
</evidence>
<dbReference type="PROSITE" id="PS50830">
    <property type="entry name" value="TNASE_3"/>
    <property type="match status" value="1"/>
</dbReference>
<dbReference type="PROSITE" id="PS01123">
    <property type="entry name" value="TNASE_1"/>
    <property type="match status" value="1"/>
</dbReference>
<feature type="domain" description="TNase-like" evidence="1">
    <location>
        <begin position="30"/>
        <end position="157"/>
    </location>
</feature>
<proteinExistence type="predicted"/>
<dbReference type="PANTHER" id="PTHR12302">
    <property type="entry name" value="EBNA2 BINDING PROTEIN P100"/>
    <property type="match status" value="1"/>
</dbReference>
<sequence length="228" mass="25543">MMLQERFAGLSQLIIGLVIYALCTCLAHAEILRGKVVKIADGDTLTLLDRSKQQHKVRLIGIDAPERKQPFGTVSRQNLADLVFGKEIAVEWHKQDRYQRVLGKVLLNGQDVNLEQIKAGLAWHYTQYDKDLRLADKRLYAEAQKAASLKGIGLWSDPAPVAPWDFRHNKPAPSVAVEECEIRLPGFQYKIDPVICGIYRNALKSASTLPGFMELVRLAIRPGSNEAN</sequence>
<dbReference type="GO" id="GO:0004519">
    <property type="term" value="F:endonuclease activity"/>
    <property type="evidence" value="ECO:0007669"/>
    <property type="project" value="UniProtKB-KW"/>
</dbReference>
<protein>
    <submittedName>
        <fullName evidence="2">Endonuclease YncB, thermonuclease family</fullName>
    </submittedName>
</protein>
<dbReference type="Gene3D" id="2.40.50.90">
    <property type="match status" value="1"/>
</dbReference>
<dbReference type="SUPFAM" id="SSF50199">
    <property type="entry name" value="Staphylococcal nuclease"/>
    <property type="match status" value="1"/>
</dbReference>
<evidence type="ECO:0000313" key="2">
    <source>
        <dbReference type="EMBL" id="SFU67649.1"/>
    </source>
</evidence>
<dbReference type="GO" id="GO:0003676">
    <property type="term" value="F:nucleic acid binding"/>
    <property type="evidence" value="ECO:0007669"/>
    <property type="project" value="InterPro"/>
</dbReference>
<dbReference type="InterPro" id="IPR035437">
    <property type="entry name" value="SNase_OB-fold_sf"/>
</dbReference>
<dbReference type="Pfam" id="PF00565">
    <property type="entry name" value="SNase"/>
    <property type="match status" value="1"/>
</dbReference>
<dbReference type="Proteomes" id="UP000182649">
    <property type="component" value="Unassembled WGS sequence"/>
</dbReference>
<dbReference type="SMART" id="SM00318">
    <property type="entry name" value="SNc"/>
    <property type="match status" value="1"/>
</dbReference>
<keyword evidence="2" id="KW-0378">Hydrolase</keyword>
<organism evidence="2 3">
    <name type="scientific">Nitrosospira multiformis</name>
    <dbReference type="NCBI Taxonomy" id="1231"/>
    <lineage>
        <taxon>Bacteria</taxon>
        <taxon>Pseudomonadati</taxon>
        <taxon>Pseudomonadota</taxon>
        <taxon>Betaproteobacteria</taxon>
        <taxon>Nitrosomonadales</taxon>
        <taxon>Nitrosomonadaceae</taxon>
        <taxon>Nitrosospira</taxon>
    </lineage>
</organism>
<dbReference type="PANTHER" id="PTHR12302:SF26">
    <property type="entry name" value="BLR1266 PROTEIN"/>
    <property type="match status" value="1"/>
</dbReference>
<keyword evidence="2" id="KW-0255">Endonuclease</keyword>
<reference evidence="3" key="1">
    <citation type="submission" date="2016-10" db="EMBL/GenBank/DDBJ databases">
        <authorList>
            <person name="Varghese N."/>
            <person name="Submissions S."/>
        </authorList>
    </citation>
    <scope>NUCLEOTIDE SEQUENCE [LARGE SCALE GENOMIC DNA]</scope>
    <source>
        <strain evidence="3">Nl14</strain>
    </source>
</reference>
<keyword evidence="2" id="KW-0540">Nuclease</keyword>
<dbReference type="InterPro" id="IPR016071">
    <property type="entry name" value="Staphylococal_nuclease_OB-fold"/>
</dbReference>
<dbReference type="InterPro" id="IPR002071">
    <property type="entry name" value="Thermonucl_AS"/>
</dbReference>
<accession>A0A1I7I3Y7</accession>
<name>A0A1I7I3Y7_9PROT</name>
<gene>
    <name evidence="2" type="ORF">SAMN05216417_11428</name>
</gene>